<dbReference type="PANTHER" id="PTHR38887:SF1">
    <property type="entry name" value="RAS MODIFICATION PROTEIN ERF4"/>
    <property type="match status" value="1"/>
</dbReference>
<gene>
    <name evidence="2" type="ORF">LTR62_007381</name>
</gene>
<protein>
    <submittedName>
        <fullName evidence="2">Uncharacterized protein</fullName>
    </submittedName>
</protein>
<dbReference type="EMBL" id="JAVRRL010000007">
    <property type="protein sequence ID" value="KAK5116707.1"/>
    <property type="molecule type" value="Genomic_DNA"/>
</dbReference>
<dbReference type="PANTHER" id="PTHR38887">
    <property type="entry name" value="CHROMOSOME 21, WHOLE GENOME SHOTGUN SEQUENCE"/>
    <property type="match status" value="1"/>
</dbReference>
<feature type="region of interest" description="Disordered" evidence="1">
    <location>
        <begin position="44"/>
        <end position="126"/>
    </location>
</feature>
<dbReference type="AlphaFoldDB" id="A0AAN7TPZ3"/>
<name>A0AAN7TPZ3_9PEZI</name>
<sequence>MDTEKQVVPFETLIGTETLPTVLEQGKRTGLIHSIREADKEVIGSWQTSSREENAPIPVEMEKNSPNRSSTTAVHADNGVAPLAPTSPPPYCTLEHDTTSRNSTTTLPSPLEPDAHLTTTAPLPPRPEDRSAIAHLLTWIPRHSRIAVEKMPRLTKPVLIPQVGVPPVGEHVPFQRCYSDILAAHDIPVSEFASFLDGLSIAQSPSPAAQGLKILGAGVTFIPIPFIPLAGRGLSALGGAGSGHSSVRAKLYLAEAGKLYFGPRGLRVSVVKDEELGSRILRVKPGVARLAALTEGTLTESIVMRRLRAIEPWVAELRCDLPAPRDEVKGVDKLARKHVNYLLGREAKDLAQSRQAQWNGVGFEGAVEEERKCERLRWLVVEECR</sequence>
<accession>A0AAN7TPZ3</accession>
<evidence type="ECO:0000313" key="3">
    <source>
        <dbReference type="Proteomes" id="UP001310890"/>
    </source>
</evidence>
<comment type="caution">
    <text evidence="2">The sequence shown here is derived from an EMBL/GenBank/DDBJ whole genome shotgun (WGS) entry which is preliminary data.</text>
</comment>
<organism evidence="2 3">
    <name type="scientific">Meristemomyces frigidus</name>
    <dbReference type="NCBI Taxonomy" id="1508187"/>
    <lineage>
        <taxon>Eukaryota</taxon>
        <taxon>Fungi</taxon>
        <taxon>Dikarya</taxon>
        <taxon>Ascomycota</taxon>
        <taxon>Pezizomycotina</taxon>
        <taxon>Dothideomycetes</taxon>
        <taxon>Dothideomycetidae</taxon>
        <taxon>Mycosphaerellales</taxon>
        <taxon>Teratosphaeriaceae</taxon>
        <taxon>Meristemomyces</taxon>
    </lineage>
</organism>
<reference evidence="2" key="1">
    <citation type="submission" date="2023-08" db="EMBL/GenBank/DDBJ databases">
        <title>Black Yeasts Isolated from many extreme environments.</title>
        <authorList>
            <person name="Coleine C."/>
            <person name="Stajich J.E."/>
            <person name="Selbmann L."/>
        </authorList>
    </citation>
    <scope>NUCLEOTIDE SEQUENCE</scope>
    <source>
        <strain evidence="2">CCFEE 5401</strain>
    </source>
</reference>
<proteinExistence type="predicted"/>
<dbReference type="Proteomes" id="UP001310890">
    <property type="component" value="Unassembled WGS sequence"/>
</dbReference>
<feature type="compositionally biased region" description="Basic and acidic residues" evidence="1">
    <location>
        <begin position="50"/>
        <end position="65"/>
    </location>
</feature>
<dbReference type="InterPro" id="IPR053221">
    <property type="entry name" value="Burnettramic_acid_biosynth"/>
</dbReference>
<evidence type="ECO:0000313" key="2">
    <source>
        <dbReference type="EMBL" id="KAK5116707.1"/>
    </source>
</evidence>
<evidence type="ECO:0000256" key="1">
    <source>
        <dbReference type="SAM" id="MobiDB-lite"/>
    </source>
</evidence>